<keyword evidence="10" id="KW-1185">Reference proteome</keyword>
<dbReference type="InterPro" id="IPR027417">
    <property type="entry name" value="P-loop_NTPase"/>
</dbReference>
<dbReference type="KEGG" id="aqu:109583967"/>
<dbReference type="InterPro" id="IPR001650">
    <property type="entry name" value="Helicase_C-like"/>
</dbReference>
<dbReference type="GO" id="GO:0005694">
    <property type="term" value="C:chromosome"/>
    <property type="evidence" value="ECO:0007669"/>
    <property type="project" value="TreeGrafter"/>
</dbReference>
<dbReference type="SMART" id="SM00490">
    <property type="entry name" value="HELICc"/>
    <property type="match status" value="1"/>
</dbReference>
<dbReference type="AlphaFoldDB" id="A0AAN0JDG5"/>
<feature type="domain" description="Helicase C-terminal" evidence="8">
    <location>
        <begin position="36"/>
        <end position="197"/>
    </location>
</feature>
<evidence type="ECO:0000256" key="2">
    <source>
        <dbReference type="ARBA" id="ARBA00023125"/>
    </source>
</evidence>
<protein>
    <recommendedName>
        <fullName evidence="6">DNA 3'-5' helicase</fullName>
        <ecNumber evidence="6">5.6.2.4</ecNumber>
    </recommendedName>
    <alternativeName>
        <fullName evidence="7">DNA 3'-5' helicase BLM</fullName>
    </alternativeName>
</protein>
<dbReference type="Gene3D" id="3.40.50.300">
    <property type="entry name" value="P-loop containing nucleotide triphosphate hydrolases"/>
    <property type="match status" value="1"/>
</dbReference>
<reference evidence="10" key="1">
    <citation type="journal article" date="2010" name="Nature">
        <title>The Amphimedon queenslandica genome and the evolution of animal complexity.</title>
        <authorList>
            <person name="Srivastava M."/>
            <person name="Simakov O."/>
            <person name="Chapman J."/>
            <person name="Fahey B."/>
            <person name="Gauthier M.E."/>
            <person name="Mitros T."/>
            <person name="Richards G.S."/>
            <person name="Conaco C."/>
            <person name="Dacre M."/>
            <person name="Hellsten U."/>
            <person name="Larroux C."/>
            <person name="Putnam N.H."/>
            <person name="Stanke M."/>
            <person name="Adamska M."/>
            <person name="Darling A."/>
            <person name="Degnan S.M."/>
            <person name="Oakley T.H."/>
            <person name="Plachetzki D.C."/>
            <person name="Zhai Y."/>
            <person name="Adamski M."/>
            <person name="Calcino A."/>
            <person name="Cummins S.F."/>
            <person name="Goodstein D.M."/>
            <person name="Harris C."/>
            <person name="Jackson D.J."/>
            <person name="Leys S.P."/>
            <person name="Shu S."/>
            <person name="Woodcroft B.J."/>
            <person name="Vervoort M."/>
            <person name="Kosik K.S."/>
            <person name="Manning G."/>
            <person name="Degnan B.M."/>
            <person name="Rokhsar D.S."/>
        </authorList>
    </citation>
    <scope>NUCLEOTIDE SEQUENCE [LARGE SCALE GENOMIC DNA]</scope>
</reference>
<evidence type="ECO:0000313" key="9">
    <source>
        <dbReference type="EnsemblMetazoa" id="XP_019855070.1"/>
    </source>
</evidence>
<dbReference type="EnsemblMetazoa" id="XM_019999511.1">
    <property type="protein sequence ID" value="XP_019855070.1"/>
    <property type="gene ID" value="LOC109583967"/>
</dbReference>
<name>A0AAN0JDG5_AMPQE</name>
<evidence type="ECO:0000256" key="4">
    <source>
        <dbReference type="ARBA" id="ARBA00023242"/>
    </source>
</evidence>
<keyword evidence="3" id="KW-0413">Isomerase</keyword>
<evidence type="ECO:0000256" key="3">
    <source>
        <dbReference type="ARBA" id="ARBA00023235"/>
    </source>
</evidence>
<dbReference type="SUPFAM" id="SSF52540">
    <property type="entry name" value="P-loop containing nucleoside triphosphate hydrolases"/>
    <property type="match status" value="1"/>
</dbReference>
<dbReference type="GO" id="GO:0043138">
    <property type="term" value="F:3'-5' DNA helicase activity"/>
    <property type="evidence" value="ECO:0007669"/>
    <property type="project" value="UniProtKB-EC"/>
</dbReference>
<dbReference type="PROSITE" id="PS51194">
    <property type="entry name" value="HELICASE_CTER"/>
    <property type="match status" value="1"/>
</dbReference>
<dbReference type="Pfam" id="PF00271">
    <property type="entry name" value="Helicase_C"/>
    <property type="match status" value="1"/>
</dbReference>
<dbReference type="GO" id="GO:0005737">
    <property type="term" value="C:cytoplasm"/>
    <property type="evidence" value="ECO:0007669"/>
    <property type="project" value="TreeGrafter"/>
</dbReference>
<evidence type="ECO:0000256" key="5">
    <source>
        <dbReference type="ARBA" id="ARBA00034617"/>
    </source>
</evidence>
<evidence type="ECO:0000313" key="10">
    <source>
        <dbReference type="Proteomes" id="UP000007879"/>
    </source>
</evidence>
<accession>A0AAN0JDG5</accession>
<dbReference type="GO" id="GO:0003677">
    <property type="term" value="F:DNA binding"/>
    <property type="evidence" value="ECO:0007669"/>
    <property type="project" value="UniProtKB-KW"/>
</dbReference>
<dbReference type="RefSeq" id="XP_019855070.1">
    <property type="nucleotide sequence ID" value="XM_019999511.1"/>
</dbReference>
<comment type="similarity">
    <text evidence="1">Belongs to the helicase family. RecQ subfamily.</text>
</comment>
<evidence type="ECO:0000256" key="1">
    <source>
        <dbReference type="ARBA" id="ARBA00005446"/>
    </source>
</evidence>
<evidence type="ECO:0000256" key="6">
    <source>
        <dbReference type="ARBA" id="ARBA00034808"/>
    </source>
</evidence>
<evidence type="ECO:0000256" key="7">
    <source>
        <dbReference type="ARBA" id="ARBA00044542"/>
    </source>
</evidence>
<keyword evidence="2" id="KW-0238">DNA-binding</keyword>
<dbReference type="PANTHER" id="PTHR13710:SF153">
    <property type="entry name" value="RECQ-LIKE DNA HELICASE BLM"/>
    <property type="match status" value="1"/>
</dbReference>
<sequence length="215" mass="24875">MDKPCEVILSPDKSNILYTVYEIKGSLLSNAIFHHILNELRVKRSSLNRILIYCKCKTNCAELYRFFSLNLGDKFTEPPGASPRIPECWLVDMFFKSTEEEVKDSIITNFSKSSPLRIVIATVAFGMGVNCPDVHLILHFSPPHDIENYVQEVGRGRRDGAQTFAILLHNKKLLKESSDYMTRYVNYKKECRRDSLYKFFDKYSHSQENYGCPLL</sequence>
<reference evidence="9" key="2">
    <citation type="submission" date="2024-06" db="UniProtKB">
        <authorList>
            <consortium name="EnsemblMetazoa"/>
        </authorList>
    </citation>
    <scope>IDENTIFICATION</scope>
</reference>
<dbReference type="GeneID" id="109583967"/>
<comment type="catalytic activity">
    <reaction evidence="5">
        <text>Couples ATP hydrolysis with the unwinding of duplex DNA by translocating in the 3'-5' direction.</text>
        <dbReference type="EC" id="5.6.2.4"/>
    </reaction>
</comment>
<dbReference type="PANTHER" id="PTHR13710">
    <property type="entry name" value="DNA HELICASE RECQ FAMILY MEMBER"/>
    <property type="match status" value="1"/>
</dbReference>
<dbReference type="GO" id="GO:0005634">
    <property type="term" value="C:nucleus"/>
    <property type="evidence" value="ECO:0007669"/>
    <property type="project" value="TreeGrafter"/>
</dbReference>
<organism evidence="9 10">
    <name type="scientific">Amphimedon queenslandica</name>
    <name type="common">Sponge</name>
    <dbReference type="NCBI Taxonomy" id="400682"/>
    <lineage>
        <taxon>Eukaryota</taxon>
        <taxon>Metazoa</taxon>
        <taxon>Porifera</taxon>
        <taxon>Demospongiae</taxon>
        <taxon>Heteroscleromorpha</taxon>
        <taxon>Haplosclerida</taxon>
        <taxon>Niphatidae</taxon>
        <taxon>Amphimedon</taxon>
    </lineage>
</organism>
<dbReference type="GO" id="GO:0000724">
    <property type="term" value="P:double-strand break repair via homologous recombination"/>
    <property type="evidence" value="ECO:0007669"/>
    <property type="project" value="TreeGrafter"/>
</dbReference>
<evidence type="ECO:0000259" key="8">
    <source>
        <dbReference type="PROSITE" id="PS51194"/>
    </source>
</evidence>
<dbReference type="EC" id="5.6.2.4" evidence="6"/>
<keyword evidence="4" id="KW-0539">Nucleus</keyword>
<proteinExistence type="inferred from homology"/>
<dbReference type="GO" id="GO:0009378">
    <property type="term" value="F:four-way junction helicase activity"/>
    <property type="evidence" value="ECO:0007669"/>
    <property type="project" value="TreeGrafter"/>
</dbReference>
<dbReference type="Proteomes" id="UP000007879">
    <property type="component" value="Unassembled WGS sequence"/>
</dbReference>